<evidence type="ECO:0000313" key="3">
    <source>
        <dbReference type="Proteomes" id="UP000837857"/>
    </source>
</evidence>
<protein>
    <submittedName>
        <fullName evidence="2">Uncharacterized protein</fullName>
    </submittedName>
</protein>
<reference evidence="2" key="1">
    <citation type="submission" date="2022-03" db="EMBL/GenBank/DDBJ databases">
        <authorList>
            <person name="Martin H S."/>
        </authorList>
    </citation>
    <scope>NUCLEOTIDE SEQUENCE</scope>
</reference>
<gene>
    <name evidence="2" type="ORF">IPOD504_LOCUS8519</name>
</gene>
<name>A0ABN8ICN1_9NEOP</name>
<feature type="non-terminal residue" evidence="2">
    <location>
        <position position="181"/>
    </location>
</feature>
<dbReference type="Proteomes" id="UP000837857">
    <property type="component" value="Chromosome 21"/>
</dbReference>
<feature type="signal peptide" evidence="1">
    <location>
        <begin position="1"/>
        <end position="26"/>
    </location>
</feature>
<organism evidence="2 3">
    <name type="scientific">Iphiclides podalirius</name>
    <name type="common">scarce swallowtail</name>
    <dbReference type="NCBI Taxonomy" id="110791"/>
    <lineage>
        <taxon>Eukaryota</taxon>
        <taxon>Metazoa</taxon>
        <taxon>Ecdysozoa</taxon>
        <taxon>Arthropoda</taxon>
        <taxon>Hexapoda</taxon>
        <taxon>Insecta</taxon>
        <taxon>Pterygota</taxon>
        <taxon>Neoptera</taxon>
        <taxon>Endopterygota</taxon>
        <taxon>Lepidoptera</taxon>
        <taxon>Glossata</taxon>
        <taxon>Ditrysia</taxon>
        <taxon>Papilionoidea</taxon>
        <taxon>Papilionidae</taxon>
        <taxon>Papilioninae</taxon>
        <taxon>Iphiclides</taxon>
    </lineage>
</organism>
<evidence type="ECO:0000256" key="1">
    <source>
        <dbReference type="SAM" id="SignalP"/>
    </source>
</evidence>
<evidence type="ECO:0000313" key="2">
    <source>
        <dbReference type="EMBL" id="CAH2054181.1"/>
    </source>
</evidence>
<keyword evidence="3" id="KW-1185">Reference proteome</keyword>
<sequence length="181" mass="20711">MMIVRFSYTFFLVVIMITSDIATVQSAAPKIKRCSRRSITYENEELVRTLKDMVLPRDSLQPDALNMDADPANLLRKGYGGLFPLPIMMDDEILRSIDEQKAFACSQLQCAPSDNLVPVCACNYNTGNVVTFKSECDTKKHNCRFDTAFHVILNEICPWEFQSRRDSGELVINYDDPKYYN</sequence>
<dbReference type="EMBL" id="OW152833">
    <property type="protein sequence ID" value="CAH2054181.1"/>
    <property type="molecule type" value="Genomic_DNA"/>
</dbReference>
<keyword evidence="1" id="KW-0732">Signal</keyword>
<accession>A0ABN8ICN1</accession>
<feature type="chain" id="PRO_5046924399" evidence="1">
    <location>
        <begin position="27"/>
        <end position="181"/>
    </location>
</feature>
<proteinExistence type="predicted"/>